<dbReference type="RefSeq" id="WP_377817165.1">
    <property type="nucleotide sequence ID" value="NZ_JBHSLU010000037.1"/>
</dbReference>
<accession>A0ABW0P322</accession>
<evidence type="ECO:0000313" key="2">
    <source>
        <dbReference type="EMBL" id="MFC5506194.1"/>
    </source>
</evidence>
<protein>
    <submittedName>
        <fullName evidence="2">Uncharacterized protein</fullName>
    </submittedName>
</protein>
<feature type="compositionally biased region" description="Low complexity" evidence="1">
    <location>
        <begin position="170"/>
        <end position="185"/>
    </location>
</feature>
<feature type="region of interest" description="Disordered" evidence="1">
    <location>
        <begin position="157"/>
        <end position="270"/>
    </location>
</feature>
<keyword evidence="3" id="KW-1185">Reference proteome</keyword>
<comment type="caution">
    <text evidence="2">The sequence shown here is derived from an EMBL/GenBank/DDBJ whole genome shotgun (WGS) entry which is preliminary data.</text>
</comment>
<evidence type="ECO:0000256" key="1">
    <source>
        <dbReference type="SAM" id="MobiDB-lite"/>
    </source>
</evidence>
<evidence type="ECO:0000313" key="3">
    <source>
        <dbReference type="Proteomes" id="UP001596060"/>
    </source>
</evidence>
<feature type="compositionally biased region" description="Basic and acidic residues" evidence="1">
    <location>
        <begin position="201"/>
        <end position="210"/>
    </location>
</feature>
<dbReference type="Proteomes" id="UP001596060">
    <property type="component" value="Unassembled WGS sequence"/>
</dbReference>
<proteinExistence type="predicted"/>
<reference evidence="3" key="1">
    <citation type="journal article" date="2019" name="Int. J. Syst. Evol. Microbiol.">
        <title>The Global Catalogue of Microorganisms (GCM) 10K type strain sequencing project: providing services to taxonomists for standard genome sequencing and annotation.</title>
        <authorList>
            <consortium name="The Broad Institute Genomics Platform"/>
            <consortium name="The Broad Institute Genome Sequencing Center for Infectious Disease"/>
            <person name="Wu L."/>
            <person name="Ma J."/>
        </authorList>
    </citation>
    <scope>NUCLEOTIDE SEQUENCE [LARGE SCALE GENOMIC DNA]</scope>
    <source>
        <strain evidence="3">CCUG 43117</strain>
    </source>
</reference>
<sequence>MIGTPIFYDGPMAGRYPNASWLREINSALANRGFQHVESCLQRVRSDSFAYLVGCDGRFKFVSDMYRAAASMSPPIEVAAEPEPQVVKARAPGEKIPDIVDSTVPLRIKTYGAAHEMAAAASRHDVPIYGRPASEPFVDPALSAAVPRVANRSAVPQLLHPSGPVTDPLPSVASASAPAPRPSVSGTPTPAARPKIVTVETPEKVDRPRLADFTPGAAAAPPSEKVDQPPAPAASKAAKPVKAEKRASAKSRQAGKIEPEKTKMASSPDA</sequence>
<name>A0ABW0P322_9HYPH</name>
<dbReference type="EMBL" id="JBHSLU010000037">
    <property type="protein sequence ID" value="MFC5506194.1"/>
    <property type="molecule type" value="Genomic_DNA"/>
</dbReference>
<gene>
    <name evidence="2" type="ORF">ACFPN9_13100</name>
</gene>
<organism evidence="2 3">
    <name type="scientific">Bosea massiliensis</name>
    <dbReference type="NCBI Taxonomy" id="151419"/>
    <lineage>
        <taxon>Bacteria</taxon>
        <taxon>Pseudomonadati</taxon>
        <taxon>Pseudomonadota</taxon>
        <taxon>Alphaproteobacteria</taxon>
        <taxon>Hyphomicrobiales</taxon>
        <taxon>Boseaceae</taxon>
        <taxon>Bosea</taxon>
    </lineage>
</organism>